<feature type="binding site" evidence="7">
    <location>
        <position position="96"/>
    </location>
    <ligand>
        <name>Fe(3+)</name>
        <dbReference type="ChEBI" id="CHEBI:29034"/>
        <label>1</label>
    </ligand>
</feature>
<feature type="binding site" evidence="7">
    <location>
        <position position="593"/>
    </location>
    <ligand>
        <name>Fe(3+)</name>
        <dbReference type="ChEBI" id="CHEBI:29034"/>
        <label>1</label>
    </ligand>
</feature>
<feature type="region of interest" description="Disordered" evidence="9">
    <location>
        <begin position="61"/>
        <end position="83"/>
    </location>
</feature>
<feature type="domain" description="Transferrin-like" evidence="10">
    <location>
        <begin position="349"/>
        <end position="671"/>
    </location>
</feature>
<dbReference type="PROSITE" id="PS00205">
    <property type="entry name" value="TRANSFERRIN_LIKE_1"/>
    <property type="match status" value="1"/>
</dbReference>
<dbReference type="SMART" id="SM00094">
    <property type="entry name" value="TR_FER"/>
    <property type="match status" value="2"/>
</dbReference>
<feature type="disulfide bond" evidence="8">
    <location>
        <begin position="409"/>
        <end position="681"/>
    </location>
</feature>
<feature type="disulfide bond" evidence="8">
    <location>
        <begin position="571"/>
        <end position="585"/>
    </location>
</feature>
<evidence type="ECO:0000256" key="9">
    <source>
        <dbReference type="SAM" id="MobiDB-lite"/>
    </source>
</evidence>
<dbReference type="GO" id="GO:0055037">
    <property type="term" value="C:recycling endosome"/>
    <property type="evidence" value="ECO:0007669"/>
    <property type="project" value="TreeGrafter"/>
</dbReference>
<feature type="disulfide bond" evidence="8">
    <location>
        <begin position="501"/>
        <end position="514"/>
    </location>
</feature>
<dbReference type="PRINTS" id="PR00422">
    <property type="entry name" value="TRANSFERRIN"/>
</dbReference>
<sequence>MIVSSPTLKHFHHPQNEPDTHSLLYSALDNYQFAFFAIYLFKFFYLFERVREKEAEREIERERQRKRMGTQGPPATANELQTHAPPCTSADAVTIDGGLVFEAGLPPYNLKPIAAEFYGSKDDPQTRYYIVAVVKKGSGFQLSQLQGRKSCHPGMGWSGWNAPLSILLPSGSLETAAATFFSSSCVPCADHEKFPSLCQLCAGQGADKCACSSREPYFGYSGAFKCLQDGAGDVSFVRHLTVFGKSWIKSQVGNSQAGPDWLLPLEFPYASPRTPSHVCHHGENFGKDKSSSFQLFGSPHGKDLMFTDAAHGFLRTPAKMDSKMYLGYEYFFAIQNLKRGVEGPQTVTVQWCAVGPHERAKCEQWSAVSGGALACTMEETPEDCLAAITKGEADTMSLDGGYMYTAGKCGLVPVLAENYRKTHISVLPLQGYYVVAVVKKSDAALTWNSLRGKKSCHPAVGTSAGWNVPMGLIYNQTGSCQFGDFFSGSCAPGSDPDSRLCALCGGGSEPAHMCAPNSQERYYGSSGALRCLVEKGDVSFMKHTAILQSIEGKNPEAWAKGLKQEDFELLCLDGTRKPVTEAASCHLARVPNHAVVSRKERADYIARILINQQELFGRNGFEYMMFQMFESSPKDLLFSDDTECLSNLQSKTTYEKYLGPQYLAMMVNFRPCLTSALLDACTFHRS</sequence>
<evidence type="ECO:0000256" key="1">
    <source>
        <dbReference type="ARBA" id="ARBA00004613"/>
    </source>
</evidence>
<keyword evidence="3" id="KW-0677">Repeat</keyword>
<accession>A0A8C5KHL5</accession>
<feature type="disulfide bond" evidence="8">
    <location>
        <begin position="198"/>
        <end position="209"/>
    </location>
</feature>
<protein>
    <submittedName>
        <fullName evidence="11">Inhibitor of carbonic anhydrase</fullName>
    </submittedName>
</protein>
<keyword evidence="7" id="KW-0408">Iron</keyword>
<dbReference type="InterPro" id="IPR001156">
    <property type="entry name" value="Transferrin-like_dom"/>
</dbReference>
<feature type="binding site" evidence="7">
    <location>
        <position position="432"/>
    </location>
    <ligand>
        <name>Fe(3+)</name>
        <dbReference type="ChEBI" id="CHEBI:29034"/>
        <label>1</label>
    </ligand>
</feature>
<feature type="disulfide bond" evidence="8">
    <location>
        <begin position="456"/>
        <end position="531"/>
    </location>
</feature>
<gene>
    <name evidence="11" type="primary">Inhca</name>
</gene>
<dbReference type="SUPFAM" id="SSF53850">
    <property type="entry name" value="Periplasmic binding protein-like II"/>
    <property type="match status" value="2"/>
</dbReference>
<comment type="subcellular location">
    <subcellularLocation>
        <location evidence="1">Secreted</location>
    </subcellularLocation>
</comment>
<keyword evidence="7" id="KW-0479">Metal-binding</keyword>
<feature type="binding site" evidence="7">
    <location>
        <position position="220"/>
    </location>
    <ligand>
        <name>Fe(3+)</name>
        <dbReference type="ChEBI" id="CHEBI:29034"/>
        <label>1</label>
    </ligand>
</feature>
<keyword evidence="4 8" id="KW-1015">Disulfide bond</keyword>
<keyword evidence="2" id="KW-0964">Secreted</keyword>
<name>A0A8C5KHL5_JACJA</name>
<feature type="disulfide bond" evidence="8">
    <location>
        <begin position="490"/>
        <end position="504"/>
    </location>
</feature>
<comment type="similarity">
    <text evidence="5">Belongs to the transferrin family.</text>
</comment>
<evidence type="ECO:0000256" key="5">
    <source>
        <dbReference type="PIRNR" id="PIRNR002549"/>
    </source>
</evidence>
<feature type="binding site" evidence="7">
    <location>
        <position position="277"/>
    </location>
    <ligand>
        <name>Fe(3+)</name>
        <dbReference type="ChEBI" id="CHEBI:29034"/>
        <label>1</label>
    </ligand>
</feature>
<evidence type="ECO:0000256" key="8">
    <source>
        <dbReference type="PIRSR" id="PIRSR002549-4"/>
    </source>
</evidence>
<dbReference type="Pfam" id="PF00405">
    <property type="entry name" value="Transferrin"/>
    <property type="match status" value="3"/>
</dbReference>
<dbReference type="CDD" id="cd13617">
    <property type="entry name" value="PBP2_transferrin_C"/>
    <property type="match status" value="1"/>
</dbReference>
<feature type="disulfide bond" evidence="8">
    <location>
        <begin position="185"/>
        <end position="201"/>
    </location>
</feature>
<proteinExistence type="inferred from homology"/>
<feature type="disulfide bond" evidence="8">
    <location>
        <begin position="151"/>
        <end position="226"/>
    </location>
</feature>
<evidence type="ECO:0000259" key="10">
    <source>
        <dbReference type="PROSITE" id="PS51408"/>
    </source>
</evidence>
<evidence type="ECO:0000256" key="2">
    <source>
        <dbReference type="ARBA" id="ARBA00022525"/>
    </source>
</evidence>
<dbReference type="GO" id="GO:0019731">
    <property type="term" value="P:antibacterial humoral response"/>
    <property type="evidence" value="ECO:0007669"/>
    <property type="project" value="TreeGrafter"/>
</dbReference>
<dbReference type="AlphaFoldDB" id="A0A8C5KHL5"/>
<dbReference type="GO" id="GO:0005769">
    <property type="term" value="C:early endosome"/>
    <property type="evidence" value="ECO:0007669"/>
    <property type="project" value="TreeGrafter"/>
</dbReference>
<evidence type="ECO:0000256" key="4">
    <source>
        <dbReference type="ARBA" id="ARBA00023157"/>
    </source>
</evidence>
<reference evidence="11" key="1">
    <citation type="submission" date="2025-08" db="UniProtKB">
        <authorList>
            <consortium name="Ensembl"/>
        </authorList>
    </citation>
    <scope>IDENTIFICATION</scope>
</reference>
<dbReference type="Gene3D" id="3.40.190.10">
    <property type="entry name" value="Periplasmic binding protein-like II"/>
    <property type="match status" value="4"/>
</dbReference>
<feature type="disulfide bond" evidence="8">
    <location>
        <begin position="352"/>
        <end position="384"/>
    </location>
</feature>
<dbReference type="GO" id="GO:0006826">
    <property type="term" value="P:iron ion transport"/>
    <property type="evidence" value="ECO:0007669"/>
    <property type="project" value="TreeGrafter"/>
</dbReference>
<dbReference type="GeneTree" id="ENSGT00940000163596"/>
<dbReference type="FunFam" id="3.40.190.10:FF:000095">
    <property type="entry name" value="Lactotransferrin"/>
    <property type="match status" value="1"/>
</dbReference>
<feature type="disulfide bond" evidence="8">
    <location>
        <begin position="362"/>
        <end position="375"/>
    </location>
</feature>
<evidence type="ECO:0000256" key="3">
    <source>
        <dbReference type="ARBA" id="ARBA00022737"/>
    </source>
</evidence>
<dbReference type="InterPro" id="IPR018195">
    <property type="entry name" value="Transferrin_Fe_BS"/>
</dbReference>
<feature type="disulfide bond" evidence="8">
    <location>
        <begin position="480"/>
        <end position="672"/>
    </location>
</feature>
<evidence type="ECO:0000256" key="6">
    <source>
        <dbReference type="PIRSR" id="PIRSR002549-2"/>
    </source>
</evidence>
<dbReference type="Proteomes" id="UP000694385">
    <property type="component" value="Unassembled WGS sequence"/>
</dbReference>
<feature type="binding site" evidence="7">
    <location>
        <position position="128"/>
    </location>
    <ligand>
        <name>Fe(3+)</name>
        <dbReference type="ChEBI" id="CHEBI:29034"/>
        <label>1</label>
    </ligand>
</feature>
<reference evidence="11" key="2">
    <citation type="submission" date="2025-09" db="UniProtKB">
        <authorList>
            <consortium name="Ensembl"/>
        </authorList>
    </citation>
    <scope>IDENTIFICATION</scope>
</reference>
<evidence type="ECO:0000313" key="12">
    <source>
        <dbReference type="Proteomes" id="UP000694385"/>
    </source>
</evidence>
<feature type="domain" description="Transferrin-like" evidence="10">
    <location>
        <begin position="45"/>
        <end position="339"/>
    </location>
</feature>
<dbReference type="PANTHER" id="PTHR11485:SF20">
    <property type="entry name" value="INHIBITOR OF CARBONIC ANHYDRASE"/>
    <property type="match status" value="1"/>
</dbReference>
<dbReference type="PIRSF" id="PIRSF002549">
    <property type="entry name" value="Transferrin"/>
    <property type="match status" value="1"/>
</dbReference>
<dbReference type="PANTHER" id="PTHR11485">
    <property type="entry name" value="TRANSFERRIN"/>
    <property type="match status" value="1"/>
</dbReference>
<dbReference type="GO" id="GO:0005886">
    <property type="term" value="C:plasma membrane"/>
    <property type="evidence" value="ECO:0007669"/>
    <property type="project" value="TreeGrafter"/>
</dbReference>
<keyword evidence="12" id="KW-1185">Reference proteome</keyword>
<organism evidence="11 12">
    <name type="scientific">Jaculus jaculus</name>
    <name type="common">Lesser Egyptian jerboa</name>
    <dbReference type="NCBI Taxonomy" id="51337"/>
    <lineage>
        <taxon>Eukaryota</taxon>
        <taxon>Metazoa</taxon>
        <taxon>Chordata</taxon>
        <taxon>Craniata</taxon>
        <taxon>Vertebrata</taxon>
        <taxon>Euteleostomi</taxon>
        <taxon>Mammalia</taxon>
        <taxon>Eutheria</taxon>
        <taxon>Euarchontoglires</taxon>
        <taxon>Glires</taxon>
        <taxon>Rodentia</taxon>
        <taxon>Myomorpha</taxon>
        <taxon>Dipodoidea</taxon>
        <taxon>Dipodidae</taxon>
        <taxon>Dipodinae</taxon>
        <taxon>Jaculus</taxon>
    </lineage>
</organism>
<dbReference type="GO" id="GO:0004857">
    <property type="term" value="F:enzyme inhibitor activity"/>
    <property type="evidence" value="ECO:0007669"/>
    <property type="project" value="Ensembl"/>
</dbReference>
<feature type="binding site" evidence="6">
    <location>
        <position position="464"/>
    </location>
    <ligand>
        <name>hydrogencarbonate</name>
        <dbReference type="ChEBI" id="CHEBI:17544"/>
        <label>1</label>
    </ligand>
</feature>
<evidence type="ECO:0000256" key="7">
    <source>
        <dbReference type="PIRSR" id="PIRSR002549-3"/>
    </source>
</evidence>
<dbReference type="GO" id="GO:0046872">
    <property type="term" value="F:metal ion binding"/>
    <property type="evidence" value="ECO:0007669"/>
    <property type="project" value="UniProtKB-KW"/>
</dbReference>
<dbReference type="PROSITE" id="PS51408">
    <property type="entry name" value="TRANSFERRIN_LIKE_4"/>
    <property type="match status" value="2"/>
</dbReference>
<feature type="binding site" evidence="7">
    <location>
        <position position="399"/>
    </location>
    <ligand>
        <name>Fe(3+)</name>
        <dbReference type="ChEBI" id="CHEBI:29034"/>
        <label>1</label>
    </ligand>
</feature>
<dbReference type="InterPro" id="IPR016357">
    <property type="entry name" value="Transferrin"/>
</dbReference>
<dbReference type="PROSITE" id="PS00207">
    <property type="entry name" value="TRANSFERRIN_LIKE_3"/>
    <property type="match status" value="1"/>
</dbReference>
<dbReference type="Ensembl" id="ENSJJAT00000016726.1">
    <property type="protein sequence ID" value="ENSJJAP00000010270.1"/>
    <property type="gene ID" value="ENSJJAG00000013903.1"/>
</dbReference>
<evidence type="ECO:0000313" key="11">
    <source>
        <dbReference type="Ensembl" id="ENSJJAP00000010270.1"/>
    </source>
</evidence>
<feature type="binding site" evidence="6">
    <location>
        <position position="159"/>
    </location>
    <ligand>
        <name>hydrogencarbonate</name>
        <dbReference type="ChEBI" id="CHEBI:17544"/>
        <label>1</label>
    </ligand>
</feature>
<feature type="binding site" evidence="6">
    <location>
        <position position="465"/>
    </location>
    <ligand>
        <name>hydrogencarbonate</name>
        <dbReference type="ChEBI" id="CHEBI:17544"/>
        <label>1</label>
    </ligand>
</feature>
<dbReference type="GO" id="GO:0005615">
    <property type="term" value="C:extracellular space"/>
    <property type="evidence" value="ECO:0007669"/>
    <property type="project" value="InterPro"/>
</dbReference>